<evidence type="ECO:0000256" key="4">
    <source>
        <dbReference type="ARBA" id="ARBA00022801"/>
    </source>
</evidence>
<feature type="domain" description="RecC C-terminal" evidence="11">
    <location>
        <begin position="837"/>
        <end position="1081"/>
    </location>
</feature>
<keyword evidence="2 10" id="KW-0547">Nucleotide-binding</keyword>
<reference evidence="12 13" key="1">
    <citation type="submission" date="2019-12" db="EMBL/GenBank/DDBJ databases">
        <authorList>
            <person name="Li C."/>
            <person name="Zhao J."/>
        </authorList>
    </citation>
    <scope>NUCLEOTIDE SEQUENCE [LARGE SCALE GENOMIC DNA]</scope>
    <source>
        <strain evidence="12 13">NEAU-DD11</strain>
    </source>
</reference>
<dbReference type="EMBL" id="WSES01000012">
    <property type="protein sequence ID" value="MVW64189.1"/>
    <property type="molecule type" value="Genomic_DNA"/>
</dbReference>
<keyword evidence="3 10" id="KW-0227">DNA damage</keyword>
<protein>
    <recommendedName>
        <fullName evidence="10">RecBCD enzyme subunit RecC</fullName>
    </recommendedName>
    <alternativeName>
        <fullName evidence="10">Exonuclease V subunit RecC</fullName>
        <shortName evidence="10">ExoV subunit RecC</shortName>
    </alternativeName>
    <alternativeName>
        <fullName evidence="10">Helicase/nuclease RecBCD subunit RecC</fullName>
    </alternativeName>
</protein>
<dbReference type="AlphaFoldDB" id="A0A7X3KAL2"/>
<dbReference type="Pfam" id="PF17946">
    <property type="entry name" value="RecC_C"/>
    <property type="match status" value="1"/>
</dbReference>
<proteinExistence type="inferred from homology"/>
<dbReference type="Pfam" id="PF04257">
    <property type="entry name" value="Exonuc_V_gamma"/>
    <property type="match status" value="1"/>
</dbReference>
<dbReference type="PANTHER" id="PTHR30591:SF1">
    <property type="entry name" value="RECBCD ENZYME SUBUNIT RECC"/>
    <property type="match status" value="1"/>
</dbReference>
<evidence type="ECO:0000256" key="1">
    <source>
        <dbReference type="ARBA" id="ARBA00022722"/>
    </source>
</evidence>
<evidence type="ECO:0000313" key="13">
    <source>
        <dbReference type="Proteomes" id="UP000443353"/>
    </source>
</evidence>
<comment type="caution">
    <text evidence="12">The sequence shown here is derived from an EMBL/GenBank/DDBJ whole genome shotgun (WGS) entry which is preliminary data.</text>
</comment>
<evidence type="ECO:0000256" key="6">
    <source>
        <dbReference type="ARBA" id="ARBA00022839"/>
    </source>
</evidence>
<evidence type="ECO:0000256" key="10">
    <source>
        <dbReference type="HAMAP-Rule" id="MF_01486"/>
    </source>
</evidence>
<dbReference type="InterPro" id="IPR013986">
    <property type="entry name" value="DExx_box_DNA_helicase_dom_sf"/>
</dbReference>
<comment type="miscellaneous">
    <text evidence="10">In the RecBCD complex, RecB has a slow 3'-5' helicase, an exonuclease activity and loads RecA onto ssDNA, RecD has a fast 5'-3' helicase activity, while RecC stimulates the ATPase and processivity of the RecB helicase and contributes to recognition of the Chi site.</text>
</comment>
<sequence length="1158" mass="130327">MTSNLAPGLLAIHSDRMEHLRDTVFGWLRANPLRPLEQETFLVQSNGVAEWLKVSMAEQMGVCSGVQVTLPARFLWRVYRQVLGPQGVPRRSPYDRLPLTWRLMQLLPALIDEPAFAPLAYFLKDNSAERRLQLAEKLADLFDQYQVYRANWLSAWASGDEVLIDARGQRHALAPDQIWQPRLWRALRVACADDIRDSGRADVHRQFVEALKRPELAIALPRRVVLFGVASLPYQTLEALGALARHVQVIVAAPNPCQYYWGDIISGRELLTAQRRHQRYSPRSGNLAEVPFEQMHAHCHPLLAGWGRLGRDFIRMLDEFDDVHATRRDFPTLRVDVFSEGEGDTLLAQVQAAIRDMQPLPGDADQRPRYDARDSSIRFHIAHSAQREVEILHDQLLEMLASRQTSADGDNEDQAALQPRDIIVMVPDIEKFAPAVRAVFGQYPRGDKRHVPFQIADVSARRTNPMLIALEWLLHLPRQRCLQSEVRDLLDVPAIAARIGIAQHDLPQVAQWVEAAGVRWGLDAGHREALALASAGEQNAWLFGMRRMLLGYANGANDDYAGIEPLAQVGGLDAALAGSLAHLVDCLTTWRRELATPRTPAEWGAVAEGLQRAFFKPVDEDDQLTLAQLNASLQTWLQDCADAGFADPLPAAVLAEAWLGPLDEKTLHQRFISGGVTFCTLMPMRALPYRVVCLLGMNDGDFPRRGERADFDLLALPGMDHPGDRSRREDDRYLMLEALLAARDRLYISWSGRSVRDNSAQPPSVLVAQLRDYLQAGWQDLKLEQITIEHFLQPFSRHYFEQNGLSTFANEWRAAHDTMTPAEVATLPRYSPEPGAALTLAELGYFMRQPAKQFFKRRLQVEFADKALTGMDDEPFALDKLEHYQVTEQLLADEGPPEAENAVRERLQHRIARMEREGRLPIGELALRMADEWVEQLEPVRTAWLALNRRFPRSPDKVRVILPCEQHTVDDWIDQVRMDGDAAVWIQLNPGRLLDNKDGKLDKSGMRVHKLIDPYVRQLASSAAGRPLTGYLVARDCIVQCAPIAQAQAREQLEALVTLWGAGMDAPLPTACETALALLAKDAGAARTRYDGSDFNFGMHPEGKDACLARLWREYADLAAEPGHDDISRRLYEPLRDWVAGGTQLFPLNHVFAQTPNP</sequence>
<dbReference type="GO" id="GO:0003678">
    <property type="term" value="F:DNA helicase activity"/>
    <property type="evidence" value="ECO:0007669"/>
    <property type="project" value="UniProtKB-UniRule"/>
</dbReference>
<dbReference type="Gene3D" id="1.10.10.160">
    <property type="match status" value="1"/>
</dbReference>
<dbReference type="SUPFAM" id="SSF52540">
    <property type="entry name" value="P-loop containing nucleoside triphosphate hydrolases"/>
    <property type="match status" value="2"/>
</dbReference>
<evidence type="ECO:0000256" key="8">
    <source>
        <dbReference type="ARBA" id="ARBA00023125"/>
    </source>
</evidence>
<dbReference type="SUPFAM" id="SSF52980">
    <property type="entry name" value="Restriction endonuclease-like"/>
    <property type="match status" value="1"/>
</dbReference>
<dbReference type="GO" id="GO:0005524">
    <property type="term" value="F:ATP binding"/>
    <property type="evidence" value="ECO:0007669"/>
    <property type="project" value="UniProtKB-UniRule"/>
</dbReference>
<evidence type="ECO:0000259" key="11">
    <source>
        <dbReference type="Pfam" id="PF17946"/>
    </source>
</evidence>
<dbReference type="Gene3D" id="1.10.10.990">
    <property type="match status" value="1"/>
</dbReference>
<gene>
    <name evidence="10 12" type="primary">recC</name>
    <name evidence="12" type="ORF">GPY61_30095</name>
</gene>
<name>A0A7X3KAL2_9BURK</name>
<dbReference type="NCBIfam" id="TIGR01450">
    <property type="entry name" value="recC"/>
    <property type="match status" value="1"/>
</dbReference>
<dbReference type="Gene3D" id="3.40.50.300">
    <property type="entry name" value="P-loop containing nucleotide triphosphate hydrolases"/>
    <property type="match status" value="2"/>
</dbReference>
<comment type="function">
    <text evidence="10">A helicase/nuclease that prepares dsDNA breaks (DSB) for recombinational DNA repair. Binds to DSBs and unwinds DNA via a highly rapid and processive ATP-dependent bidirectional helicase activity. Unwinds dsDNA until it encounters a Chi (crossover hotspot instigator) sequence from the 3' direction. Cuts ssDNA a few nucleotides 3' to the Chi site. The properties and activities of the enzyme are changed at Chi. The Chi-altered holoenzyme produces a long 3'-ssDNA overhang and facilitates RecA-binding to the ssDNA for homologous DNA recombination and repair. Holoenzyme degrades any linearized DNA that is unable to undergo homologous recombination. In the holoenzyme this subunit recognizes the wild-type Chi sequence, and when added to isolated RecB increases its ATP-dependent helicase processivity.</text>
</comment>
<organism evidence="12 13">
    <name type="scientific">Massilia cellulosiltytica</name>
    <dbReference type="NCBI Taxonomy" id="2683234"/>
    <lineage>
        <taxon>Bacteria</taxon>
        <taxon>Pseudomonadati</taxon>
        <taxon>Pseudomonadota</taxon>
        <taxon>Betaproteobacteria</taxon>
        <taxon>Burkholderiales</taxon>
        <taxon>Oxalobacteraceae</taxon>
        <taxon>Telluria group</taxon>
        <taxon>Massilia</taxon>
    </lineage>
</organism>
<keyword evidence="6 10" id="KW-0269">Exonuclease</keyword>
<evidence type="ECO:0000256" key="2">
    <source>
        <dbReference type="ARBA" id="ARBA00022741"/>
    </source>
</evidence>
<keyword evidence="5 10" id="KW-0347">Helicase</keyword>
<keyword evidence="13" id="KW-1185">Reference proteome</keyword>
<evidence type="ECO:0000256" key="9">
    <source>
        <dbReference type="ARBA" id="ARBA00023204"/>
    </source>
</evidence>
<dbReference type="PANTHER" id="PTHR30591">
    <property type="entry name" value="RECBCD ENZYME SUBUNIT RECC"/>
    <property type="match status" value="1"/>
</dbReference>
<dbReference type="Proteomes" id="UP000443353">
    <property type="component" value="Unassembled WGS sequence"/>
</dbReference>
<dbReference type="InterPro" id="IPR011335">
    <property type="entry name" value="Restrct_endonuc-II-like"/>
</dbReference>
<dbReference type="GO" id="GO:0000724">
    <property type="term" value="P:double-strand break repair via homologous recombination"/>
    <property type="evidence" value="ECO:0007669"/>
    <property type="project" value="UniProtKB-UniRule"/>
</dbReference>
<dbReference type="HAMAP" id="MF_01486">
    <property type="entry name" value="RecC"/>
    <property type="match status" value="1"/>
</dbReference>
<evidence type="ECO:0000256" key="7">
    <source>
        <dbReference type="ARBA" id="ARBA00022840"/>
    </source>
</evidence>
<dbReference type="GO" id="GO:0009338">
    <property type="term" value="C:exodeoxyribonuclease V complex"/>
    <property type="evidence" value="ECO:0007669"/>
    <property type="project" value="InterPro"/>
</dbReference>
<evidence type="ECO:0000256" key="5">
    <source>
        <dbReference type="ARBA" id="ARBA00022806"/>
    </source>
</evidence>
<keyword evidence="1 10" id="KW-0540">Nuclease</keyword>
<evidence type="ECO:0000313" key="12">
    <source>
        <dbReference type="EMBL" id="MVW64189.1"/>
    </source>
</evidence>
<keyword evidence="7 10" id="KW-0067">ATP-binding</keyword>
<dbReference type="InterPro" id="IPR006697">
    <property type="entry name" value="RecC"/>
</dbReference>
<evidence type="ECO:0000256" key="3">
    <source>
        <dbReference type="ARBA" id="ARBA00022763"/>
    </source>
</evidence>
<dbReference type="GO" id="GO:0008854">
    <property type="term" value="F:exodeoxyribonuclease V activity"/>
    <property type="evidence" value="ECO:0007669"/>
    <property type="project" value="InterPro"/>
</dbReference>
<dbReference type="RefSeq" id="WP_160410707.1">
    <property type="nucleotide sequence ID" value="NZ_WSES01000012.1"/>
</dbReference>
<dbReference type="InterPro" id="IPR027417">
    <property type="entry name" value="P-loop_NTPase"/>
</dbReference>
<dbReference type="PIRSF" id="PIRSF000980">
    <property type="entry name" value="RecC"/>
    <property type="match status" value="1"/>
</dbReference>
<accession>A0A7X3KAL2</accession>
<dbReference type="InterPro" id="IPR041500">
    <property type="entry name" value="RecC_C"/>
</dbReference>
<comment type="similarity">
    <text evidence="10">Belongs to the RecC family.</text>
</comment>
<keyword evidence="9 10" id="KW-0234">DNA repair</keyword>
<keyword evidence="4 10" id="KW-0378">Hydrolase</keyword>
<keyword evidence="8 10" id="KW-0238">DNA-binding</keyword>
<dbReference type="GO" id="GO:0003677">
    <property type="term" value="F:DNA binding"/>
    <property type="evidence" value="ECO:0007669"/>
    <property type="project" value="UniProtKB-UniRule"/>
</dbReference>
<dbReference type="Gene3D" id="3.40.50.10930">
    <property type="match status" value="1"/>
</dbReference>
<comment type="subunit">
    <text evidence="10">Heterotrimer of RecB, RecC and RecD. All subunits contribute to DNA-binding.</text>
</comment>